<keyword evidence="3" id="KW-0812">Transmembrane</keyword>
<dbReference type="PANTHER" id="PTHR30604:SF1">
    <property type="entry name" value="DNA UTILIZATION PROTEIN HOFQ"/>
    <property type="match status" value="1"/>
</dbReference>
<dbReference type="PANTHER" id="PTHR30604">
    <property type="entry name" value="PROTEIN TRANSPORT PROTEIN HOFQ"/>
    <property type="match status" value="1"/>
</dbReference>
<evidence type="ECO:0000256" key="2">
    <source>
        <dbReference type="ARBA" id="ARBA00022448"/>
    </source>
</evidence>
<comment type="subcellular location">
    <subcellularLocation>
        <location evidence="8">Cell outer membrane</location>
    </subcellularLocation>
    <subcellularLocation>
        <location evidence="1">Membrane</location>
    </subcellularLocation>
</comment>
<dbReference type="PRINTS" id="PR00811">
    <property type="entry name" value="BCTERIALGSPD"/>
</dbReference>
<protein>
    <submittedName>
        <fullName evidence="13">Type IV pilus secretin PilQ</fullName>
    </submittedName>
</protein>
<dbReference type="AlphaFoldDB" id="A0A8J6TCM3"/>
<reference evidence="13 14" key="1">
    <citation type="submission" date="2020-08" db="EMBL/GenBank/DDBJ databases">
        <title>Bridging the membrane lipid divide: bacteria of the FCB group superphylum have the potential to synthesize archaeal ether lipids.</title>
        <authorList>
            <person name="Villanueva L."/>
            <person name="Von Meijenfeldt F.A.B."/>
            <person name="Westbye A.B."/>
            <person name="Yadav S."/>
            <person name="Hopmans E.C."/>
            <person name="Dutilh B.E."/>
            <person name="Sinninghe Damste J.S."/>
        </authorList>
    </citation>
    <scope>NUCLEOTIDE SEQUENCE [LARGE SCALE GENOMIC DNA]</scope>
    <source>
        <strain evidence="13">NIOZ-UU82</strain>
    </source>
</reference>
<keyword evidence="6" id="KW-0998">Cell outer membrane</keyword>
<evidence type="ECO:0000259" key="12">
    <source>
        <dbReference type="Pfam" id="PF21305"/>
    </source>
</evidence>
<dbReference type="Pfam" id="PF21305">
    <property type="entry name" value="type_II_gspD_N0"/>
    <property type="match status" value="1"/>
</dbReference>
<name>A0A8J6TCM3_9BACT</name>
<evidence type="ECO:0000313" key="14">
    <source>
        <dbReference type="Proteomes" id="UP000603545"/>
    </source>
</evidence>
<evidence type="ECO:0000259" key="9">
    <source>
        <dbReference type="Pfam" id="PF00263"/>
    </source>
</evidence>
<evidence type="ECO:0000256" key="3">
    <source>
        <dbReference type="ARBA" id="ARBA00022692"/>
    </source>
</evidence>
<dbReference type="InterPro" id="IPR049371">
    <property type="entry name" value="GspD-like_N0"/>
</dbReference>
<keyword evidence="5" id="KW-0472">Membrane</keyword>
<evidence type="ECO:0000256" key="8">
    <source>
        <dbReference type="RuleBase" id="RU004004"/>
    </source>
</evidence>
<dbReference type="Gene3D" id="2.60.40.3500">
    <property type="match status" value="1"/>
</dbReference>
<dbReference type="Pfam" id="PF11741">
    <property type="entry name" value="AMIN"/>
    <property type="match status" value="1"/>
</dbReference>
<comment type="caution">
    <text evidence="13">The sequence shown here is derived from an EMBL/GenBank/DDBJ whole genome shotgun (WGS) entry which is preliminary data.</text>
</comment>
<dbReference type="InterPro" id="IPR051808">
    <property type="entry name" value="Type_IV_pilus_biogenesis"/>
</dbReference>
<evidence type="ECO:0000259" key="10">
    <source>
        <dbReference type="Pfam" id="PF03958"/>
    </source>
</evidence>
<dbReference type="PROSITE" id="PS51257">
    <property type="entry name" value="PROKAR_LIPOPROTEIN"/>
    <property type="match status" value="1"/>
</dbReference>
<dbReference type="InterPro" id="IPR038591">
    <property type="entry name" value="NolW-like_sf"/>
</dbReference>
<evidence type="ECO:0000256" key="6">
    <source>
        <dbReference type="ARBA" id="ARBA00023237"/>
    </source>
</evidence>
<evidence type="ECO:0000256" key="4">
    <source>
        <dbReference type="ARBA" id="ARBA00022729"/>
    </source>
</evidence>
<accession>A0A8J6TCM3</accession>
<feature type="domain" description="Type II/III secretion system secretin-like" evidence="9">
    <location>
        <begin position="605"/>
        <end position="761"/>
    </location>
</feature>
<dbReference type="InterPro" id="IPR013355">
    <property type="entry name" value="Pilus_4_PilQ"/>
</dbReference>
<dbReference type="GO" id="GO:0009279">
    <property type="term" value="C:cell outer membrane"/>
    <property type="evidence" value="ECO:0007669"/>
    <property type="project" value="UniProtKB-SubCell"/>
</dbReference>
<evidence type="ECO:0000256" key="5">
    <source>
        <dbReference type="ARBA" id="ARBA00023136"/>
    </source>
</evidence>
<dbReference type="Pfam" id="PF03958">
    <property type="entry name" value="Secretin_N"/>
    <property type="match status" value="1"/>
</dbReference>
<proteinExistence type="inferred from homology"/>
<dbReference type="GO" id="GO:0009306">
    <property type="term" value="P:protein secretion"/>
    <property type="evidence" value="ECO:0007669"/>
    <property type="project" value="InterPro"/>
</dbReference>
<evidence type="ECO:0000256" key="7">
    <source>
        <dbReference type="RuleBase" id="RU004003"/>
    </source>
</evidence>
<dbReference type="Gene3D" id="3.30.1370.120">
    <property type="match status" value="1"/>
</dbReference>
<dbReference type="Proteomes" id="UP000603545">
    <property type="component" value="Unassembled WGS sequence"/>
</dbReference>
<feature type="domain" description="GspD-like N0" evidence="12">
    <location>
        <begin position="340"/>
        <end position="392"/>
    </location>
</feature>
<dbReference type="InterPro" id="IPR005644">
    <property type="entry name" value="NolW-like"/>
</dbReference>
<dbReference type="InterPro" id="IPR021731">
    <property type="entry name" value="AMIN_dom"/>
</dbReference>
<evidence type="ECO:0000259" key="11">
    <source>
        <dbReference type="Pfam" id="PF11741"/>
    </source>
</evidence>
<organism evidence="13 14">
    <name type="scientific">Candidatus Desulfaltia bathyphila</name>
    <dbReference type="NCBI Taxonomy" id="2841697"/>
    <lineage>
        <taxon>Bacteria</taxon>
        <taxon>Pseudomonadati</taxon>
        <taxon>Thermodesulfobacteriota</taxon>
        <taxon>Desulfobacteria</taxon>
        <taxon>Desulfobacterales</taxon>
        <taxon>Desulfobacterales incertae sedis</taxon>
        <taxon>Candidatus Desulfaltia</taxon>
    </lineage>
</organism>
<dbReference type="Pfam" id="PF00263">
    <property type="entry name" value="Secretin"/>
    <property type="match status" value="1"/>
</dbReference>
<keyword evidence="4" id="KW-0732">Signal</keyword>
<feature type="domain" description="AMIN" evidence="11">
    <location>
        <begin position="185"/>
        <end position="271"/>
    </location>
</feature>
<sequence length="772" mass="85533">MFYKIIKFSKTRALSILLIILMMLFAGCASSKAVKQADQEEADQKVGESLNLITDISTAEGSESLAILIKAERLLTYTSVKQPMPLGVVLYFPETGLGEIEAALILDSDIVASIKASELTENGHTSRIEIALKKDAAYEVFREGNGLQILFAKAGKITASAEISIPAETAPKEDKDEKPAWVNRVDFSSENAGKSTIIIGTTRPVKYKMDKAADKRLQLTLFNTNLSDYRKRPLITTRFNSAVDRITPTQTPALKTSSMIVIELRESVPYYIEQADDLLLVHFDPSSIPPRPFEQADLPSWKKAIAQTAVKAKEIKEKKVEDKVLRPKIARKYTGEKIALDFYDTDIKNVFLILREVSGKNFAIDKDVAGRVTLTLAKPVSWDQVFDLILKMNQLGQTPEGNIIRIATLETLKKEEDFKQAEIIAMRKAREEQKTLEPLVTEYIPVNYSNAETDILPHLEKILTKDRGSAAAGEDGKSTETAFGGASVSADRRTNMIIMTDVAEKIKQAREIVKQLDKVTPQVMIEARIVEASDKFSREIGVDWHAGTADNQRTALINSSGLNAKLGYNAAVNLPFSLLNASTTAGTMGFRVVGSQFVLDAAILAYESQGDLKIVSSPKILTLDNKKAVIKQGASYPIQKYDESGNTTTEYKDIELVLEVTPHITPDKRISMIIKITKDDIGLASATTSPWFTTKGASTELLVDDGNTIVIGGIIKRTKQLKESRVPWLSKIPVLGWLFKTEYKKDFKEELLIFITPKIVQLEQQSDNAAYK</sequence>
<dbReference type="InterPro" id="IPR004846">
    <property type="entry name" value="T2SS/T3SS_dom"/>
</dbReference>
<feature type="domain" description="NolW-like" evidence="10">
    <location>
        <begin position="441"/>
        <end position="521"/>
    </location>
</feature>
<dbReference type="NCBIfam" id="TIGR02515">
    <property type="entry name" value="IV_pilus_PilQ"/>
    <property type="match status" value="1"/>
</dbReference>
<keyword evidence="2 8" id="KW-0813">Transport</keyword>
<dbReference type="EMBL" id="JACNLL010000086">
    <property type="protein sequence ID" value="MBC8200218.1"/>
    <property type="molecule type" value="Genomic_DNA"/>
</dbReference>
<evidence type="ECO:0000256" key="1">
    <source>
        <dbReference type="ARBA" id="ARBA00004370"/>
    </source>
</evidence>
<dbReference type="Gene3D" id="3.30.1370.130">
    <property type="match status" value="1"/>
</dbReference>
<dbReference type="InterPro" id="IPR001775">
    <property type="entry name" value="GspD/PilQ"/>
</dbReference>
<gene>
    <name evidence="13" type="primary">pilQ</name>
    <name evidence="13" type="ORF">H8E80_09300</name>
</gene>
<comment type="similarity">
    <text evidence="7">Belongs to the bacterial secretin family.</text>
</comment>
<evidence type="ECO:0000313" key="13">
    <source>
        <dbReference type="EMBL" id="MBC8200218.1"/>
    </source>
</evidence>